<accession>A0A0A1TN67</accession>
<keyword evidence="3" id="KW-0378">Hydrolase</keyword>
<dbReference type="GO" id="GO:0016787">
    <property type="term" value="F:hydrolase activity"/>
    <property type="evidence" value="ECO:0007669"/>
    <property type="project" value="UniProtKB-KW"/>
</dbReference>
<dbReference type="EMBL" id="CDHN01000005">
    <property type="protein sequence ID" value="CEJ92795.1"/>
    <property type="molecule type" value="Genomic_DNA"/>
</dbReference>
<keyword evidence="4" id="KW-0862">Zinc</keyword>
<keyword evidence="2" id="KW-0479">Metal-binding</keyword>
<reference evidence="6 7" key="1">
    <citation type="journal article" date="2015" name="Genome Announc.">
        <title>Draft Genome Sequence and Gene Annotation of the Entomopathogenic Fungus Verticillium hemipterigenum.</title>
        <authorList>
            <person name="Horn F."/>
            <person name="Habel A."/>
            <person name="Scharf D.H."/>
            <person name="Dworschak J."/>
            <person name="Brakhage A.A."/>
            <person name="Guthke R."/>
            <person name="Hertweck C."/>
            <person name="Linde J."/>
        </authorList>
    </citation>
    <scope>NUCLEOTIDE SEQUENCE [LARGE SCALE GENOMIC DNA]</scope>
</reference>
<dbReference type="STRING" id="1531966.A0A0A1TN67"/>
<dbReference type="Pfam" id="PF00753">
    <property type="entry name" value="Lactamase_B"/>
    <property type="match status" value="1"/>
</dbReference>
<dbReference type="InterPro" id="IPR051013">
    <property type="entry name" value="MBL_superfamily_lactonases"/>
</dbReference>
<evidence type="ECO:0000256" key="1">
    <source>
        <dbReference type="ARBA" id="ARBA00007749"/>
    </source>
</evidence>
<protein>
    <recommendedName>
        <fullName evidence="5">Metallo-beta-lactamase domain-containing protein</fullName>
    </recommendedName>
</protein>
<dbReference type="HOGENOM" id="CLU_030571_1_0_1"/>
<dbReference type="InterPro" id="IPR036866">
    <property type="entry name" value="RibonucZ/Hydroxyglut_hydro"/>
</dbReference>
<evidence type="ECO:0000313" key="6">
    <source>
        <dbReference type="EMBL" id="CEJ92795.1"/>
    </source>
</evidence>
<dbReference type="PANTHER" id="PTHR42978">
    <property type="entry name" value="QUORUM-QUENCHING LACTONASE YTNP-RELATED-RELATED"/>
    <property type="match status" value="1"/>
</dbReference>
<feature type="domain" description="Metallo-beta-lactamase" evidence="5">
    <location>
        <begin position="54"/>
        <end position="264"/>
    </location>
</feature>
<proteinExistence type="inferred from homology"/>
<evidence type="ECO:0000259" key="5">
    <source>
        <dbReference type="SMART" id="SM00849"/>
    </source>
</evidence>
<dbReference type="PANTHER" id="PTHR42978:SF5">
    <property type="entry name" value="METALLO-BETA-LACTAMASE DOMAIN-CONTAINING PROTEIN"/>
    <property type="match status" value="1"/>
</dbReference>
<gene>
    <name evidence="6" type="ORF">VHEMI08425</name>
</gene>
<dbReference type="GO" id="GO:0046872">
    <property type="term" value="F:metal ion binding"/>
    <property type="evidence" value="ECO:0007669"/>
    <property type="project" value="UniProtKB-KW"/>
</dbReference>
<dbReference type="SMART" id="SM00849">
    <property type="entry name" value="Lactamase_B"/>
    <property type="match status" value="1"/>
</dbReference>
<dbReference type="CDD" id="cd07730">
    <property type="entry name" value="metallo-hydrolase-like_MBL-fold"/>
    <property type="match status" value="1"/>
</dbReference>
<name>A0A0A1TN67_9HYPO</name>
<dbReference type="Gene3D" id="3.60.15.10">
    <property type="entry name" value="Ribonuclease Z/Hydroxyacylglutathione hydrolase-like"/>
    <property type="match status" value="1"/>
</dbReference>
<dbReference type="SUPFAM" id="SSF56281">
    <property type="entry name" value="Metallo-hydrolase/oxidoreductase"/>
    <property type="match status" value="1"/>
</dbReference>
<sequence length="362" mass="39886">MLLNANPSKCQPPLEIPGGVVAVDVSVINCARITIPKSSLAVFENSHLRGLTIPSFSFLIQHPPSGRRILFDLGIRKDYQNLPPVVQEFIKQTSWDIEVEEDVTDVLARQGIEPRHVGAVILSHHHFDHVGDLTKFPPTTDLIVGPGFKDAHLPGFPTNAESTLLDTTLQGRTIREISFQSSHSVTNIGGYEALDYFGDGSFYLLNSPGHTVGHISALARVTTGGEDTFVLMGGDTCHDAGQLRPNPYHPLSKEIISTPFWQGLTGCCVTEAVIASSGPQGNKPILKTPAAYVVDQVEAQRSLERLQYLDSAENILVIISHDYSLLKQISTFSHSLNDWKQRSVKEKVRWGFLDSFRTENKL</sequence>
<dbReference type="InterPro" id="IPR001279">
    <property type="entry name" value="Metallo-B-lactamas"/>
</dbReference>
<dbReference type="OrthoDB" id="10250730at2759"/>
<dbReference type="AlphaFoldDB" id="A0A0A1TN67"/>
<evidence type="ECO:0000313" key="7">
    <source>
        <dbReference type="Proteomes" id="UP000039046"/>
    </source>
</evidence>
<evidence type="ECO:0000256" key="4">
    <source>
        <dbReference type="ARBA" id="ARBA00022833"/>
    </source>
</evidence>
<comment type="similarity">
    <text evidence="1">Belongs to the metallo-beta-lactamase superfamily.</text>
</comment>
<evidence type="ECO:0000256" key="2">
    <source>
        <dbReference type="ARBA" id="ARBA00022723"/>
    </source>
</evidence>
<dbReference type="Proteomes" id="UP000039046">
    <property type="component" value="Unassembled WGS sequence"/>
</dbReference>
<evidence type="ECO:0000256" key="3">
    <source>
        <dbReference type="ARBA" id="ARBA00022801"/>
    </source>
</evidence>
<keyword evidence="7" id="KW-1185">Reference proteome</keyword>
<organism evidence="6 7">
    <name type="scientific">[Torrubiella] hemipterigena</name>
    <dbReference type="NCBI Taxonomy" id="1531966"/>
    <lineage>
        <taxon>Eukaryota</taxon>
        <taxon>Fungi</taxon>
        <taxon>Dikarya</taxon>
        <taxon>Ascomycota</taxon>
        <taxon>Pezizomycotina</taxon>
        <taxon>Sordariomycetes</taxon>
        <taxon>Hypocreomycetidae</taxon>
        <taxon>Hypocreales</taxon>
        <taxon>Clavicipitaceae</taxon>
        <taxon>Clavicipitaceae incertae sedis</taxon>
        <taxon>'Torrubiella' clade</taxon>
    </lineage>
</organism>